<dbReference type="VEuPathDB" id="TriTrypDB:TEOVI_000385700"/>
<keyword evidence="6" id="KW-0493">Microtubule</keyword>
<evidence type="ECO:0000259" key="9">
    <source>
        <dbReference type="PROSITE" id="PS50067"/>
    </source>
</evidence>
<dbReference type="GO" id="GO:0003777">
    <property type="term" value="F:microtubule motor activity"/>
    <property type="evidence" value="ECO:0007669"/>
    <property type="project" value="InterPro"/>
</dbReference>
<dbReference type="PROSITE" id="PS50067">
    <property type="entry name" value="KINESIN_MOTOR_2"/>
    <property type="match status" value="1"/>
</dbReference>
<dbReference type="PRINTS" id="PR00380">
    <property type="entry name" value="KINESINHEAVY"/>
</dbReference>
<feature type="coiled-coil region" evidence="7">
    <location>
        <begin position="394"/>
        <end position="438"/>
    </location>
</feature>
<feature type="binding site" evidence="5">
    <location>
        <begin position="73"/>
        <end position="80"/>
    </location>
    <ligand>
        <name>ATP</name>
        <dbReference type="ChEBI" id="CHEBI:30616"/>
    </ligand>
</feature>
<dbReference type="SMART" id="SM00129">
    <property type="entry name" value="KISc"/>
    <property type="match status" value="1"/>
</dbReference>
<dbReference type="GO" id="GO:0008017">
    <property type="term" value="F:microtubule binding"/>
    <property type="evidence" value="ECO:0007669"/>
    <property type="project" value="InterPro"/>
</dbReference>
<dbReference type="Pfam" id="PF00225">
    <property type="entry name" value="Kinesin"/>
    <property type="match status" value="1"/>
</dbReference>
<feature type="region of interest" description="Disordered" evidence="8">
    <location>
        <begin position="747"/>
        <end position="801"/>
    </location>
</feature>
<dbReference type="GeneID" id="92377797"/>
<keyword evidence="3 7" id="KW-0175">Coiled coil</keyword>
<gene>
    <name evidence="10" type="ORF">TEOVI_000385700</name>
</gene>
<comment type="caution">
    <text evidence="10">The sequence shown here is derived from an EMBL/GenBank/DDBJ whole genome shotgun (WGS) entry which is preliminary data.</text>
</comment>
<feature type="compositionally biased region" description="Basic residues" evidence="8">
    <location>
        <begin position="853"/>
        <end position="862"/>
    </location>
</feature>
<dbReference type="Gene3D" id="3.40.850.10">
    <property type="entry name" value="Kinesin motor domain"/>
    <property type="match status" value="1"/>
</dbReference>
<dbReference type="InterPro" id="IPR027640">
    <property type="entry name" value="Kinesin-like_fam"/>
</dbReference>
<dbReference type="SMR" id="A0A1G4IIF2"/>
<evidence type="ECO:0000256" key="4">
    <source>
        <dbReference type="ARBA" id="ARBA00023175"/>
    </source>
</evidence>
<feature type="coiled-coil region" evidence="7">
    <location>
        <begin position="511"/>
        <end position="545"/>
    </location>
</feature>
<protein>
    <recommendedName>
        <fullName evidence="6">Kinesin-like protein</fullName>
    </recommendedName>
</protein>
<dbReference type="AlphaFoldDB" id="A0A1G4IIF2"/>
<feature type="region of interest" description="Disordered" evidence="8">
    <location>
        <begin position="827"/>
        <end position="862"/>
    </location>
</feature>
<dbReference type="Proteomes" id="UP000195570">
    <property type="component" value="Unassembled WGS sequence"/>
</dbReference>
<reference evidence="10" key="1">
    <citation type="submission" date="2016-09" db="EMBL/GenBank/DDBJ databases">
        <authorList>
            <person name="Hebert L."/>
            <person name="Moumen B."/>
        </authorList>
    </citation>
    <scope>NUCLEOTIDE SEQUENCE [LARGE SCALE GENOMIC DNA]</scope>
    <source>
        <strain evidence="10">OVI</strain>
    </source>
</reference>
<feature type="region of interest" description="Disordered" evidence="8">
    <location>
        <begin position="617"/>
        <end position="653"/>
    </location>
</feature>
<evidence type="ECO:0000256" key="8">
    <source>
        <dbReference type="SAM" id="MobiDB-lite"/>
    </source>
</evidence>
<dbReference type="PANTHER" id="PTHR47968">
    <property type="entry name" value="CENTROMERE PROTEIN E"/>
    <property type="match status" value="1"/>
</dbReference>
<dbReference type="InterPro" id="IPR027417">
    <property type="entry name" value="P-loop_NTPase"/>
</dbReference>
<feature type="compositionally biased region" description="Polar residues" evidence="8">
    <location>
        <begin position="762"/>
        <end position="786"/>
    </location>
</feature>
<proteinExistence type="inferred from homology"/>
<dbReference type="InterPro" id="IPR019821">
    <property type="entry name" value="Kinesin_motor_CS"/>
</dbReference>
<evidence type="ECO:0000313" key="11">
    <source>
        <dbReference type="Proteomes" id="UP000195570"/>
    </source>
</evidence>
<dbReference type="SUPFAM" id="SSF52540">
    <property type="entry name" value="P-loop containing nucleoside triphosphate hydrolases"/>
    <property type="match status" value="1"/>
</dbReference>
<dbReference type="PROSITE" id="PS00411">
    <property type="entry name" value="KINESIN_MOTOR_1"/>
    <property type="match status" value="1"/>
</dbReference>
<accession>A0A1G4IIF2</accession>
<evidence type="ECO:0000256" key="3">
    <source>
        <dbReference type="ARBA" id="ARBA00023054"/>
    </source>
</evidence>
<feature type="domain" description="Kinesin motor" evidence="9">
    <location>
        <begin position="2"/>
        <end position="301"/>
    </location>
</feature>
<keyword evidence="4 5" id="KW-0505">Motor protein</keyword>
<dbReference type="InterPro" id="IPR036961">
    <property type="entry name" value="Kinesin_motor_dom_sf"/>
</dbReference>
<organism evidence="10 11">
    <name type="scientific">Trypanosoma equiperdum</name>
    <dbReference type="NCBI Taxonomy" id="5694"/>
    <lineage>
        <taxon>Eukaryota</taxon>
        <taxon>Discoba</taxon>
        <taxon>Euglenozoa</taxon>
        <taxon>Kinetoplastea</taxon>
        <taxon>Metakinetoplastina</taxon>
        <taxon>Trypanosomatida</taxon>
        <taxon>Trypanosomatidae</taxon>
        <taxon>Trypanosoma</taxon>
    </lineage>
</organism>
<evidence type="ECO:0000256" key="7">
    <source>
        <dbReference type="SAM" id="Coils"/>
    </source>
</evidence>
<keyword evidence="11" id="KW-1185">Reference proteome</keyword>
<dbReference type="PANTHER" id="PTHR47968:SF75">
    <property type="entry name" value="CENTROMERE-ASSOCIATED PROTEIN E"/>
    <property type="match status" value="1"/>
</dbReference>
<dbReference type="FunFam" id="3.40.850.10:FF:000124">
    <property type="entry name" value="Kinesin-like protein"/>
    <property type="match status" value="1"/>
</dbReference>
<evidence type="ECO:0000256" key="6">
    <source>
        <dbReference type="RuleBase" id="RU000394"/>
    </source>
</evidence>
<comment type="similarity">
    <text evidence="5 6">Belongs to the TRAFAC class myosin-kinesin ATPase superfamily. Kinesin family.</text>
</comment>
<keyword evidence="1 5" id="KW-0547">Nucleotide-binding</keyword>
<dbReference type="RefSeq" id="XP_067082797.1">
    <property type="nucleotide sequence ID" value="XM_067226696.1"/>
</dbReference>
<dbReference type="GO" id="GO:0005524">
    <property type="term" value="F:ATP binding"/>
    <property type="evidence" value="ECO:0007669"/>
    <property type="project" value="UniProtKB-UniRule"/>
</dbReference>
<evidence type="ECO:0000256" key="5">
    <source>
        <dbReference type="PROSITE-ProRule" id="PRU00283"/>
    </source>
</evidence>
<dbReference type="CDD" id="cd00106">
    <property type="entry name" value="KISc"/>
    <property type="match status" value="1"/>
</dbReference>
<evidence type="ECO:0000256" key="1">
    <source>
        <dbReference type="ARBA" id="ARBA00022741"/>
    </source>
</evidence>
<dbReference type="GO" id="GO:0007018">
    <property type="term" value="P:microtubule-based movement"/>
    <property type="evidence" value="ECO:0007669"/>
    <property type="project" value="InterPro"/>
</dbReference>
<dbReference type="InterPro" id="IPR001752">
    <property type="entry name" value="Kinesin_motor_dom"/>
</dbReference>
<feature type="compositionally biased region" description="Basic and acidic residues" evidence="8">
    <location>
        <begin position="617"/>
        <end position="631"/>
    </location>
</feature>
<dbReference type="EMBL" id="CZPT02001829">
    <property type="protein sequence ID" value="SCU72281.1"/>
    <property type="molecule type" value="Genomic_DNA"/>
</dbReference>
<evidence type="ECO:0000313" key="10">
    <source>
        <dbReference type="EMBL" id="SCU72281.1"/>
    </source>
</evidence>
<keyword evidence="2 5" id="KW-0067">ATP-binding</keyword>
<name>A0A1G4IIF2_TRYEQ</name>
<evidence type="ECO:0000256" key="2">
    <source>
        <dbReference type="ARBA" id="ARBA00022840"/>
    </source>
</evidence>
<sequence length="862" mass="96060">MSIEVHVRIRPNAPTSVWSSAETVLYSTNNPDVRYVYNKVHHGGTSNHTIFQGLEALVHAGFGGKNVTVMAYGQTGSGKTHSMNGTAADPGIVPRTALLLFELKKNSPGTEIFVYFTEIYNESVKDLLDPQRGDLALHDAPDGGVYFDKKSVLLDSLEGFTKLQGAAERNRKYGVTNLNDHSSRSHMILTFEIHRSSRQVSTINLVDLAGSESASRANTEGMLLREGGFINKSLLTLGNVVDAIVDKRTYVPYRDAKLTRILRNCLGGSGMTFILCCINPSTENFEQTVSSLRFTQRAMKIKNDPVMVLNMPPLFAHEYSIGAEEIVRGIDELSDAYYQRGLRDAYLYVDKTVSSIVGSFKGQVSEPIRAMADAQRLLIAHDHSVAIDQIGPLYSRLEELTQQQRQDRDIEEREGKRQRQIEDEIECRRNKVARLEARVKERDAEGDTELANWEYQLYEARQRRVTQLELLLSSEKAARCQLQYKHVICIERIAARWVPMIKSLGPATPPVADKKVALQRLRQRLEQAREELQDLTVAHDMIKDDLPNVQAAAEGAGGGTLTPTSLSPRPQMSEDAIPIGAHMSDAQIEERIHQLEREEKLLMSQAIHVARCESARRVRESLASPRRETPRTSRSVVRLHSATPSRQDKDAGDMRGQLLEVLDSSPLDIAHRSRCHGSQAHQRSPTPRTARTVFPTADEELCDDVNVPVGPKRSASPRTENLADGMRRALGVLRDVRSKLLRPALGRNVPSVSRGSARAALRTSSPLPQYVRSGSLSGRRTNSSPPINIEENNGDDEAMPFSDVCKQRNNAKIQEPVIGIAARRRLEGAPTRPNVERALWRLSLSPSSERAGKSGRSRSRRR</sequence>
<dbReference type="GO" id="GO:0005874">
    <property type="term" value="C:microtubule"/>
    <property type="evidence" value="ECO:0007669"/>
    <property type="project" value="UniProtKB-KW"/>
</dbReference>